<protein>
    <recommendedName>
        <fullName evidence="1">Dermonecrotic toxin N-terminal domain-containing protein</fullName>
    </recommendedName>
</protein>
<comment type="caution">
    <text evidence="2">The sequence shown here is derived from an EMBL/GenBank/DDBJ whole genome shotgun (WGS) entry which is preliminary data.</text>
</comment>
<evidence type="ECO:0000259" key="1">
    <source>
        <dbReference type="Pfam" id="PF20178"/>
    </source>
</evidence>
<gene>
    <name evidence="2" type="ORF">HX787_14100</name>
</gene>
<sequence length="1590" mass="176278">MAAHFAGRPTVRSVVAGMLNDALKAQHPTLTIDVANTSLAVPISAEPLQYSLTPLLDLALDHLAAGTELDFSDRFSLLCEWMDTAHMKFVKVTEGANPYPRPLDMQAVELAIRALRPNLKGAYADALSQYWGQNAFTRDPNTEAPASHWSWLSDTLRNSLRVSTLKQTGLDDLQRETLDQVTRFPDTNDRSAACGASAAKVHNLETTLSKGGVTSRLLSPDLLITREVDGRQVVLHASAAGVVTPYDSVQAFVAAWERQLSERFVFDQLNWRQLALDGSAFDAQAATLLNQQLQNLEAIQLPAQSTAEALEQLFAQASATGPAFKGALQPSAATLAAMAPKVPAWLTRASSAQRFAYQQNTLALAASVQRHQGRTFLTDIPDIQTYTEQQLDARLASKGYSAKDLEITFNVAVGTLAGGYIEPVKMSLVQMALENLAGLPKGDMEVRLRGELVKDASLAGQLKDLISEVDIGKHYPALLQQQLLAGTPQSRAREALFIEQVPLQLAMQAAELRLKGEAGLTARGLRFVETVIQPGPGPRHVDGMEITVRPLAFLRKPGAIPDVVENMFLIEPRDATKGPHILYRPQLSPPLQEFASREALLAAIQQAGPLQQSILAWLPDAKARAVYGNGGFKTPHIAHYGVFNEFDAPDTPKPTALAVDGFGAATELAQALNDGELMKHLFTANARSLVNLARNQSTSDAESRWASHKELGWLLFNTLLPVLQGPGAMAGWLLQLANVESDIQRQSESTDPDPTATLVDLLVNVGTLLSHSTSGPAPRRKVGEIPFSERADVNIPLNRDANTAPGKPAAIHQLPTGSVTETASASFDFAFSNPRRLTAKQLAHIESFSVPAPTGPASPIASGQLKGLYTIGGKLLACIDDHWYRIARDLDGVFVIDEHDKSRTGPPLTTRTPGDWQFDIRPKLRGGMPRGGGRMKATVDRNIEVTNSMLRKYADEMVAIQPAAIATEDADQHLVETERSLHKSDTALKTLWGLYNHPERGQEFAERYHKELKQNTLLRSMHRTRVTLYEQQAEQLITLRKDAIKALTPSTPAMDFNVFKEKRAEEYKEIAETLRSLNTEYLYLDEELTHARTGEPMPDLIGRTRVNAPGAYALMIETLGERVEHIERLIRFSDAYSALLDEWKNDSPASKKQAETFIKDTQQPPEHQALYARLERLSTLRELSVDRGTQNHSVEEEFLMQRFNRAELNSIANSHIELQEHEGYTADERIDVLTSLIDQYKSELGISQALQDMGSPRVRPFYGERYTECLNQVIAQAQSELADLIREDQHLPPTVTVRKERPRRLQNKKVFKTRDKQTLVGTLRASQPGQDIPIIDVLDSKTGQAVTSYSWHVSEGEWAQIVEAPPKKPSTPPPVKPLASLSSDAQKLIEGQAAIERSIEFQKKKLNDPARRESLNPRDWSDMLEHQALRLEQLTQQAQANHANNSETAALVGQWQKAAQDMRQRAITHRCEGYLRQEPRPENVDYLWTHGRVDIGLVNRGKQLKGGDFLTEYAVREKNGLDVLWYAHFHYPTLATSRNEYSAAHLKLPEQRYLTQKDLVTQAGKDNKRVNSIVHAKIGPPLDQKLFLNL</sequence>
<evidence type="ECO:0000313" key="2">
    <source>
        <dbReference type="EMBL" id="NWD36983.1"/>
    </source>
</evidence>
<dbReference type="Pfam" id="PF20178">
    <property type="entry name" value="ToxA_N"/>
    <property type="match status" value="1"/>
</dbReference>
<name>A0A7Y8AMT3_PSETO</name>
<feature type="domain" description="Dermonecrotic toxin N-terminal" evidence="1">
    <location>
        <begin position="379"/>
        <end position="606"/>
    </location>
</feature>
<proteinExistence type="predicted"/>
<organism evidence="2 3">
    <name type="scientific">Pseudomonas tolaasii</name>
    <dbReference type="NCBI Taxonomy" id="29442"/>
    <lineage>
        <taxon>Bacteria</taxon>
        <taxon>Pseudomonadati</taxon>
        <taxon>Pseudomonadota</taxon>
        <taxon>Gammaproteobacteria</taxon>
        <taxon>Pseudomonadales</taxon>
        <taxon>Pseudomonadaceae</taxon>
        <taxon>Pseudomonas</taxon>
    </lineage>
</organism>
<dbReference type="InterPro" id="IPR046673">
    <property type="entry name" value="ToxA_N"/>
</dbReference>
<dbReference type="Proteomes" id="UP000549134">
    <property type="component" value="Unassembled WGS sequence"/>
</dbReference>
<reference evidence="2 3" key="1">
    <citation type="submission" date="2020-04" db="EMBL/GenBank/DDBJ databases">
        <title>Molecular characterization of pseudomonads from Agaricus bisporus reveal novel blotch 2 pathogens in Western Europe.</title>
        <authorList>
            <person name="Taparia T."/>
            <person name="Krijger M."/>
            <person name="Haynes E."/>
            <person name="Elpinstone J.G."/>
            <person name="Noble R."/>
            <person name="Van Der Wolf J."/>
        </authorList>
    </citation>
    <scope>NUCLEOTIDE SEQUENCE [LARGE SCALE GENOMIC DNA]</scope>
    <source>
        <strain evidence="2 3">IPO3746</strain>
    </source>
</reference>
<dbReference type="EMBL" id="JACAQK010000010">
    <property type="protein sequence ID" value="NWD36983.1"/>
    <property type="molecule type" value="Genomic_DNA"/>
</dbReference>
<accession>A0A7Y8AMT3</accession>
<evidence type="ECO:0000313" key="3">
    <source>
        <dbReference type="Proteomes" id="UP000549134"/>
    </source>
</evidence>